<evidence type="ECO:0000256" key="1">
    <source>
        <dbReference type="SAM" id="MobiDB-lite"/>
    </source>
</evidence>
<evidence type="ECO:0000313" key="2">
    <source>
        <dbReference type="EMBL" id="KAF4046946.1"/>
    </source>
</evidence>
<keyword evidence="3" id="KW-1185">Reference proteome</keyword>
<reference evidence="2" key="1">
    <citation type="submission" date="2020-04" db="EMBL/GenBank/DDBJ databases">
        <title>Hybrid Assembly of Korean Phytophthora infestans isolates.</title>
        <authorList>
            <person name="Prokchorchik M."/>
            <person name="Lee Y."/>
            <person name="Seo J."/>
            <person name="Cho J.-H."/>
            <person name="Park Y.-E."/>
            <person name="Jang D.-C."/>
            <person name="Im J.-S."/>
            <person name="Choi J.-G."/>
            <person name="Park H.-J."/>
            <person name="Lee G.-B."/>
            <person name="Lee Y.-G."/>
            <person name="Hong S.-Y."/>
            <person name="Cho K."/>
            <person name="Sohn K.H."/>
        </authorList>
    </citation>
    <scope>NUCLEOTIDE SEQUENCE</scope>
    <source>
        <strain evidence="2">KR_1_A1</strain>
    </source>
</reference>
<organism evidence="2 3">
    <name type="scientific">Phytophthora infestans</name>
    <name type="common">Potato late blight agent</name>
    <name type="synonym">Botrytis infestans</name>
    <dbReference type="NCBI Taxonomy" id="4787"/>
    <lineage>
        <taxon>Eukaryota</taxon>
        <taxon>Sar</taxon>
        <taxon>Stramenopiles</taxon>
        <taxon>Oomycota</taxon>
        <taxon>Peronosporomycetes</taxon>
        <taxon>Peronosporales</taxon>
        <taxon>Peronosporaceae</taxon>
        <taxon>Phytophthora</taxon>
    </lineage>
</organism>
<comment type="caution">
    <text evidence="2">The sequence shown here is derived from an EMBL/GenBank/DDBJ whole genome shotgun (WGS) entry which is preliminary data.</text>
</comment>
<dbReference type="EMBL" id="WSZM01000009">
    <property type="protein sequence ID" value="KAF4046946.1"/>
    <property type="molecule type" value="Genomic_DNA"/>
</dbReference>
<feature type="compositionally biased region" description="Low complexity" evidence="1">
    <location>
        <begin position="362"/>
        <end position="385"/>
    </location>
</feature>
<sequence>MYERNLLEDASTREGSARAVAEDLELARAWVQVSTDALVGINQTAKDFWCRVKDIMESSELISVALASGKMPSRTWSSLQVHFGQIQKSIAKYVSCSTHVESLRTSGSTERDMMKQALALYKERYNQHFAYVECYDLLSRCLKFEKGLDRVSGRGQSLCSGKRSESEEEAETTNIGQTLAGPPTSDNTENERPNVGVKAAKRAKVERLIPLGAVKAQETLASSMTLKVKVLKEQLHINQAQQRLQEEQVLHTMLNGLFSTVPASREHATYLENRRANLLRRFDTVRTTSPQMPPLDSATAASQDLAALLSSDARSTPFSPENADATTQDRLFPSDESSTPPSTLSTGDNSSLATFASQDYNLPPSSDISSTLSSSFTTASFPPLTQLSDTPASSIEFTD</sequence>
<gene>
    <name evidence="2" type="ORF">GN244_ATG00594</name>
</gene>
<dbReference type="Proteomes" id="UP000602510">
    <property type="component" value="Unassembled WGS sequence"/>
</dbReference>
<dbReference type="PANTHER" id="PTHR45023:SF4">
    <property type="entry name" value="GLYCINE-RICH PROTEIN-RELATED"/>
    <property type="match status" value="1"/>
</dbReference>
<feature type="region of interest" description="Disordered" evidence="1">
    <location>
        <begin position="311"/>
        <end position="399"/>
    </location>
</feature>
<protein>
    <submittedName>
        <fullName evidence="2">Putative NAM-associated domain-containing protein</fullName>
    </submittedName>
</protein>
<proteinExistence type="predicted"/>
<evidence type="ECO:0000313" key="3">
    <source>
        <dbReference type="Proteomes" id="UP000602510"/>
    </source>
</evidence>
<dbReference type="PANTHER" id="PTHR45023">
    <property type="match status" value="1"/>
</dbReference>
<feature type="region of interest" description="Disordered" evidence="1">
    <location>
        <begin position="154"/>
        <end position="197"/>
    </location>
</feature>
<accession>A0A833TUE7</accession>
<feature type="compositionally biased region" description="Polar residues" evidence="1">
    <location>
        <begin position="386"/>
        <end position="399"/>
    </location>
</feature>
<dbReference type="AlphaFoldDB" id="A0A833TUE7"/>
<name>A0A833TUE7_PHYIN</name>
<feature type="compositionally biased region" description="Polar residues" evidence="1">
    <location>
        <begin position="314"/>
        <end position="360"/>
    </location>
</feature>